<evidence type="ECO:0000313" key="3">
    <source>
        <dbReference type="Proteomes" id="UP001140513"/>
    </source>
</evidence>
<organism evidence="2 3">
    <name type="scientific">Didymosphaeria variabile</name>
    <dbReference type="NCBI Taxonomy" id="1932322"/>
    <lineage>
        <taxon>Eukaryota</taxon>
        <taxon>Fungi</taxon>
        <taxon>Dikarya</taxon>
        <taxon>Ascomycota</taxon>
        <taxon>Pezizomycotina</taxon>
        <taxon>Dothideomycetes</taxon>
        <taxon>Pleosporomycetidae</taxon>
        <taxon>Pleosporales</taxon>
        <taxon>Massarineae</taxon>
        <taxon>Didymosphaeriaceae</taxon>
        <taxon>Didymosphaeria</taxon>
    </lineage>
</organism>
<dbReference type="GeneID" id="80909685"/>
<dbReference type="RefSeq" id="XP_056072193.1">
    <property type="nucleotide sequence ID" value="XM_056214926.1"/>
</dbReference>
<protein>
    <submittedName>
        <fullName evidence="2">Uncharacterized protein</fullName>
    </submittedName>
</protein>
<keyword evidence="3" id="KW-1185">Reference proteome</keyword>
<dbReference type="EMBL" id="JAPEUX010000004">
    <property type="protein sequence ID" value="KAJ4354419.1"/>
    <property type="molecule type" value="Genomic_DNA"/>
</dbReference>
<proteinExistence type="predicted"/>
<name>A0A9W8XN19_9PLEO</name>
<feature type="region of interest" description="Disordered" evidence="1">
    <location>
        <begin position="1"/>
        <end position="25"/>
    </location>
</feature>
<dbReference type="Proteomes" id="UP001140513">
    <property type="component" value="Unassembled WGS sequence"/>
</dbReference>
<evidence type="ECO:0000256" key="1">
    <source>
        <dbReference type="SAM" id="MobiDB-lite"/>
    </source>
</evidence>
<feature type="region of interest" description="Disordered" evidence="1">
    <location>
        <begin position="133"/>
        <end position="185"/>
    </location>
</feature>
<reference evidence="2" key="1">
    <citation type="submission" date="2022-10" db="EMBL/GenBank/DDBJ databases">
        <title>Tapping the CABI collections for fungal endophytes: first genome assemblies for Collariella, Neodidymelliopsis, Ascochyta clinopodiicola, Didymella pomorum, Didymosphaeria variabile, Neocosmospora piperis and Neocucurbitaria cava.</title>
        <authorList>
            <person name="Hill R."/>
        </authorList>
    </citation>
    <scope>NUCLEOTIDE SEQUENCE</scope>
    <source>
        <strain evidence="2">IMI 356815</strain>
    </source>
</reference>
<gene>
    <name evidence="2" type="ORF">N0V89_006155</name>
</gene>
<sequence length="290" mass="32398">MRLGTVEGGHHAWTRMGPHSSRSRKGTLRCYIDVVSKDNESVAVKPPKGQPKERPRWSQQHVAALKLFHDSAEKAMDTAMDGAIKEYAAHFTPLIPVHLMHQISFTDVTDWLAATQTPMEVDGHGLLTEKGIQSLKDWKSHKSSRGKRRKGTESPKAVIAKRQKKTTSGQPPNKDGSNGKAKSFCTDEDDEAHIDALLTGRLDQSHDDWAYTATLLSRHLSRVSGIPVRVGEEDAKTVYQQLKFNGKPIIENPRIIQLVNDAVSTRGYQRPASFWSLEDIEKMEDSCPVQ</sequence>
<accession>A0A9W8XN19</accession>
<evidence type="ECO:0000313" key="2">
    <source>
        <dbReference type="EMBL" id="KAJ4354419.1"/>
    </source>
</evidence>
<feature type="compositionally biased region" description="Basic residues" evidence="1">
    <location>
        <begin position="139"/>
        <end position="150"/>
    </location>
</feature>
<comment type="caution">
    <text evidence="2">The sequence shown here is derived from an EMBL/GenBank/DDBJ whole genome shotgun (WGS) entry which is preliminary data.</text>
</comment>
<dbReference type="AlphaFoldDB" id="A0A9W8XN19"/>